<dbReference type="GO" id="GO:0016788">
    <property type="term" value="F:hydrolase activity, acting on ester bonds"/>
    <property type="evidence" value="ECO:0007669"/>
    <property type="project" value="InterPro"/>
</dbReference>
<dbReference type="InterPro" id="IPR014944">
    <property type="entry name" value="Toxin_SymE-like"/>
</dbReference>
<accession>A0A327VY40</accession>
<evidence type="ECO:0000259" key="1">
    <source>
        <dbReference type="Pfam" id="PF08845"/>
    </source>
</evidence>
<evidence type="ECO:0000313" key="2">
    <source>
        <dbReference type="EMBL" id="RAJ80110.1"/>
    </source>
</evidence>
<sequence>MPIKTNRNVLIHYKSVPRTGDHIRVPWVNLSGHWLSQAGFKIGDRISVTVGKDSLRIKKIKSDPISNQREHLCIFKYPKLKK</sequence>
<gene>
    <name evidence="2" type="ORF">CLV59_105217</name>
</gene>
<feature type="domain" description="Toxin SymE-like" evidence="1">
    <location>
        <begin position="17"/>
        <end position="55"/>
    </location>
</feature>
<dbReference type="GO" id="GO:0005737">
    <property type="term" value="C:cytoplasm"/>
    <property type="evidence" value="ECO:0007669"/>
    <property type="project" value="InterPro"/>
</dbReference>
<protein>
    <submittedName>
        <fullName evidence="2">Type I toxin-antitoxin system toxin SymE</fullName>
    </submittedName>
</protein>
<dbReference type="OrthoDB" id="675523at2"/>
<organism evidence="2 3">
    <name type="scientific">Chitinophaga dinghuensis</name>
    <dbReference type="NCBI Taxonomy" id="1539050"/>
    <lineage>
        <taxon>Bacteria</taxon>
        <taxon>Pseudomonadati</taxon>
        <taxon>Bacteroidota</taxon>
        <taxon>Chitinophagia</taxon>
        <taxon>Chitinophagales</taxon>
        <taxon>Chitinophagaceae</taxon>
        <taxon>Chitinophaga</taxon>
    </lineage>
</organism>
<dbReference type="GO" id="GO:0016070">
    <property type="term" value="P:RNA metabolic process"/>
    <property type="evidence" value="ECO:0007669"/>
    <property type="project" value="InterPro"/>
</dbReference>
<keyword evidence="3" id="KW-1185">Reference proteome</keyword>
<name>A0A327VY40_9BACT</name>
<comment type="caution">
    <text evidence="2">The sequence shown here is derived from an EMBL/GenBank/DDBJ whole genome shotgun (WGS) entry which is preliminary data.</text>
</comment>
<evidence type="ECO:0000313" key="3">
    <source>
        <dbReference type="Proteomes" id="UP000249819"/>
    </source>
</evidence>
<dbReference type="Proteomes" id="UP000249819">
    <property type="component" value="Unassembled WGS sequence"/>
</dbReference>
<dbReference type="Pfam" id="PF08845">
    <property type="entry name" value="SymE_toxin"/>
    <property type="match status" value="1"/>
</dbReference>
<dbReference type="RefSeq" id="WP_111593128.1">
    <property type="nucleotide sequence ID" value="NZ_QLMA01000005.1"/>
</dbReference>
<proteinExistence type="predicted"/>
<dbReference type="AlphaFoldDB" id="A0A327VY40"/>
<dbReference type="GO" id="GO:0003723">
    <property type="term" value="F:RNA binding"/>
    <property type="evidence" value="ECO:0007669"/>
    <property type="project" value="InterPro"/>
</dbReference>
<dbReference type="EMBL" id="QLMA01000005">
    <property type="protein sequence ID" value="RAJ80110.1"/>
    <property type="molecule type" value="Genomic_DNA"/>
</dbReference>
<reference evidence="2 3" key="1">
    <citation type="submission" date="2018-06" db="EMBL/GenBank/DDBJ databases">
        <title>Genomic Encyclopedia of Archaeal and Bacterial Type Strains, Phase II (KMG-II): from individual species to whole genera.</title>
        <authorList>
            <person name="Goeker M."/>
        </authorList>
    </citation>
    <scope>NUCLEOTIDE SEQUENCE [LARGE SCALE GENOMIC DNA]</scope>
    <source>
        <strain evidence="2 3">DSM 29821</strain>
    </source>
</reference>